<protein>
    <submittedName>
        <fullName evidence="3">Uncharacterized protein</fullName>
    </submittedName>
</protein>
<evidence type="ECO:0000313" key="3">
    <source>
        <dbReference type="EMBL" id="GMI23147.1"/>
    </source>
</evidence>
<feature type="compositionally biased region" description="Acidic residues" evidence="1">
    <location>
        <begin position="604"/>
        <end position="615"/>
    </location>
</feature>
<organism evidence="3 4">
    <name type="scientific">Tetraparma gracilis</name>
    <dbReference type="NCBI Taxonomy" id="2962635"/>
    <lineage>
        <taxon>Eukaryota</taxon>
        <taxon>Sar</taxon>
        <taxon>Stramenopiles</taxon>
        <taxon>Ochrophyta</taxon>
        <taxon>Bolidophyceae</taxon>
        <taxon>Parmales</taxon>
        <taxon>Triparmaceae</taxon>
        <taxon>Tetraparma</taxon>
    </lineage>
</organism>
<feature type="chain" id="PRO_5046029132" evidence="2">
    <location>
        <begin position="23"/>
        <end position="615"/>
    </location>
</feature>
<evidence type="ECO:0000256" key="1">
    <source>
        <dbReference type="SAM" id="MobiDB-lite"/>
    </source>
</evidence>
<dbReference type="EMBL" id="BRYB01000115">
    <property type="protein sequence ID" value="GMI23147.1"/>
    <property type="molecule type" value="Genomic_DNA"/>
</dbReference>
<reference evidence="3 4" key="1">
    <citation type="journal article" date="2023" name="Commun. Biol.">
        <title>Genome analysis of Parmales, the sister group of diatoms, reveals the evolutionary specialization of diatoms from phago-mixotrophs to photoautotrophs.</title>
        <authorList>
            <person name="Ban H."/>
            <person name="Sato S."/>
            <person name="Yoshikawa S."/>
            <person name="Yamada K."/>
            <person name="Nakamura Y."/>
            <person name="Ichinomiya M."/>
            <person name="Sato N."/>
            <person name="Blanc-Mathieu R."/>
            <person name="Endo H."/>
            <person name="Kuwata A."/>
            <person name="Ogata H."/>
        </authorList>
    </citation>
    <scope>NUCLEOTIDE SEQUENCE [LARGE SCALE GENOMIC DNA]</scope>
</reference>
<evidence type="ECO:0000313" key="4">
    <source>
        <dbReference type="Proteomes" id="UP001165060"/>
    </source>
</evidence>
<evidence type="ECO:0000256" key="2">
    <source>
        <dbReference type="SAM" id="SignalP"/>
    </source>
</evidence>
<keyword evidence="4" id="KW-1185">Reference proteome</keyword>
<proteinExistence type="predicted"/>
<keyword evidence="2" id="KW-0732">Signal</keyword>
<accession>A0ABQ6MBA5</accession>
<gene>
    <name evidence="3" type="ORF">TeGR_g9653</name>
</gene>
<comment type="caution">
    <text evidence="3">The sequence shown here is derived from an EMBL/GenBank/DDBJ whole genome shotgun (WGS) entry which is preliminary data.</text>
</comment>
<dbReference type="Proteomes" id="UP001165060">
    <property type="component" value="Unassembled WGS sequence"/>
</dbReference>
<feature type="signal peptide" evidence="2">
    <location>
        <begin position="1"/>
        <end position="22"/>
    </location>
</feature>
<feature type="region of interest" description="Disordered" evidence="1">
    <location>
        <begin position="596"/>
        <end position="615"/>
    </location>
</feature>
<sequence>MAPPFCVALLASVDSLLPLASPTLGPTSTSTLISLPFDSTCVLTSDFRAALAELLAHPPPPRSFDPSAPALRLLRAAPLLASDGSNRALHYLRGSLAALLASGPAPPPPFLRECSRCLALLRGSLLPGLLAGSLPPLSPRPFVEACVASSLCATFGPDTPFLADLVSLYVSSCAASSPAASSRASLLPSLLASLLDPRSLDAGVLLLPGAPLSESRVTAPGELLLSRGLHQHPPRRPGAAKRLALMHADPLAPGRNAVSVELPSEELPSSDVGAELPSSDVGASEVGASADGASAFARLSGAASSLALSVAAGLARRGVTLLVAAFPAPPALRSALRKHGVSLVHCVEEREAEKLSAAAGVAFEEEGGGGLYSGYEGGGGEYESAQEITVGAVKYTRLVCRPARLGARLGATHARPHMSSGTAAPQLILRGFSAGKLKQIKKAAARAIACCRDALAADPGGAVCAGGGCAEVSMAGALEELRGRIGSGEDVPALDTVSRKAQLAALEMLAAGLLTVPRALWGEREFWSMKAAGVEALGEGGEGAAQPKGMTVGLVLTAVDILSQALRIGDVVMVKKIEGAGHGRIVKSRLAERGLGGGTLGADSDSDEEGDDDYW</sequence>
<name>A0ABQ6MBA5_9STRA</name>